<feature type="domain" description="Peptidoglycan binding-like" evidence="2">
    <location>
        <begin position="357"/>
        <end position="418"/>
    </location>
</feature>
<evidence type="ECO:0000313" key="3">
    <source>
        <dbReference type="EMBL" id="PIT96168.1"/>
    </source>
</evidence>
<feature type="domain" description="Peptidoglycan binding-like" evidence="2">
    <location>
        <begin position="446"/>
        <end position="500"/>
    </location>
</feature>
<name>A0A2M6WTP6_9BACT</name>
<evidence type="ECO:0000313" key="4">
    <source>
        <dbReference type="Proteomes" id="UP000228533"/>
    </source>
</evidence>
<feature type="signal peptide" evidence="1">
    <location>
        <begin position="1"/>
        <end position="19"/>
    </location>
</feature>
<dbReference type="AlphaFoldDB" id="A0A2M6WTP6"/>
<keyword evidence="1" id="KW-0732">Signal</keyword>
<evidence type="ECO:0000259" key="2">
    <source>
        <dbReference type="Pfam" id="PF01471"/>
    </source>
</evidence>
<dbReference type="InterPro" id="IPR036365">
    <property type="entry name" value="PGBD-like_sf"/>
</dbReference>
<protein>
    <recommendedName>
        <fullName evidence="2">Peptidoglycan binding-like domain-containing protein</fullName>
    </recommendedName>
</protein>
<dbReference type="Proteomes" id="UP000228533">
    <property type="component" value="Unassembled WGS sequence"/>
</dbReference>
<feature type="chain" id="PRO_5014992910" description="Peptidoglycan binding-like domain-containing protein" evidence="1">
    <location>
        <begin position="20"/>
        <end position="506"/>
    </location>
</feature>
<comment type="caution">
    <text evidence="3">The sequence shown here is derived from an EMBL/GenBank/DDBJ whole genome shotgun (WGS) entry which is preliminary data.</text>
</comment>
<proteinExistence type="predicted"/>
<dbReference type="SUPFAM" id="SSF47090">
    <property type="entry name" value="PGBD-like"/>
    <property type="match status" value="2"/>
</dbReference>
<dbReference type="EMBL" id="PFAM01000012">
    <property type="protein sequence ID" value="PIT96168.1"/>
    <property type="molecule type" value="Genomic_DNA"/>
</dbReference>
<reference evidence="4" key="1">
    <citation type="submission" date="2017-09" db="EMBL/GenBank/DDBJ databases">
        <title>Depth-based differentiation of microbial function through sediment-hosted aquifers and enrichment of novel symbionts in the deep terrestrial subsurface.</title>
        <authorList>
            <person name="Probst A.J."/>
            <person name="Ladd B."/>
            <person name="Jarett J.K."/>
            <person name="Geller-Mcgrath D.E."/>
            <person name="Sieber C.M.K."/>
            <person name="Emerson J.B."/>
            <person name="Anantharaman K."/>
            <person name="Thomas B.C."/>
            <person name="Malmstrom R."/>
            <person name="Stieglmeier M."/>
            <person name="Klingl A."/>
            <person name="Woyke T."/>
            <person name="Ryan C.M."/>
            <person name="Banfield J.F."/>
        </authorList>
    </citation>
    <scope>NUCLEOTIDE SEQUENCE [LARGE SCALE GENOMIC DNA]</scope>
</reference>
<dbReference type="Pfam" id="PF01471">
    <property type="entry name" value="PG_binding_1"/>
    <property type="match status" value="2"/>
</dbReference>
<dbReference type="InterPro" id="IPR002477">
    <property type="entry name" value="Peptidoglycan-bd-like"/>
</dbReference>
<evidence type="ECO:0000256" key="1">
    <source>
        <dbReference type="SAM" id="SignalP"/>
    </source>
</evidence>
<gene>
    <name evidence="3" type="ORF">COT94_01740</name>
</gene>
<accession>A0A2M6WTP6</accession>
<sequence>MKKIFIVLAGVLIAQAVSASMTTGVMNGLERYAWSEKLGRLDMAAVVVEDAGLSGYAMAGSDRIDFKTADFQVKNDGTGRLSGSARSQTYGVFNFSGVQITVDGTFQGVADGGVIGGKIIFDCPRNTACASGAEGKAKTDWRPVSYRIKNPEVATPVMITPQPPVVITTPSVNTSAITMQTPSDYKSCDTINDYVNYVKCIAAVDAQNNRPVVPAITENFNQNSSTTSGSSEQVATNVVNEVDKAAELWAQGEFAKLENRLPTNSTGDKLMVSILAYGLNKTQKRDLALEATGLTKFIKEYKRTPQDGRDWKIANALAYGKPEAGVEIVGTVVSGTLADCQMAKAFTASLGLGAKTNDVKLLQYKLKCLGYLPVDFVVVADFNEATEKAVKDFQVKNKLICSDGTSCGYVGPGTRKALSQAVIPTTKSETVAKKTLTLSMTIGSKGDEVKLLQQWLDVEAGGVFDSATEKAVSAFQEKNKLACNDGTYCGYVGPRTRKMLNQAFSK</sequence>
<organism evidence="3 4">
    <name type="scientific">Candidatus Falkowbacteria bacterium CG10_big_fil_rev_8_21_14_0_10_37_14</name>
    <dbReference type="NCBI Taxonomy" id="1974561"/>
    <lineage>
        <taxon>Bacteria</taxon>
        <taxon>Candidatus Falkowiibacteriota</taxon>
    </lineage>
</organism>
<dbReference type="InterPro" id="IPR036366">
    <property type="entry name" value="PGBDSf"/>
</dbReference>
<dbReference type="Gene3D" id="1.10.101.10">
    <property type="entry name" value="PGBD-like superfamily/PGBD"/>
    <property type="match status" value="2"/>
</dbReference>